<organism evidence="1">
    <name type="scientific">Pseudo-nitzschia australis</name>
    <dbReference type="NCBI Taxonomy" id="44445"/>
    <lineage>
        <taxon>Eukaryota</taxon>
        <taxon>Sar</taxon>
        <taxon>Stramenopiles</taxon>
        <taxon>Ochrophyta</taxon>
        <taxon>Bacillariophyta</taxon>
        <taxon>Bacillariophyceae</taxon>
        <taxon>Bacillariophycidae</taxon>
        <taxon>Bacillariales</taxon>
        <taxon>Bacillariaceae</taxon>
        <taxon>Pseudo-nitzschia</taxon>
    </lineage>
</organism>
<name>A0A7S4AGX9_9STRA</name>
<protein>
    <submittedName>
        <fullName evidence="1">Uncharacterized protein</fullName>
    </submittedName>
</protein>
<sequence>MMRSSQKLLFAFIFTAIGYYLGSLHTLATYGDHSSSTPIETYLSQSQSQSHLSKIAQSKGQRNITEINGSRDEIEDASAFRLHEHIHLSEDLDLYRKLVHPPLRELLEKGEVADCPTDPVKPYFDILKNIDENPLFYEDDHGGKNSDQTCPVVFLFYFEGGSKVARTFFDFYSNIQTKRCLNFIVSSRWIESEETRDIVDTHGYTIVGKHYPKQDKTISMSLHAIKEQYGDDVLVSVNDLDHLLVWFDLEGKPHRYSSYTDMVRLYVYELLSTPGCSDQNVYEKYVVPCTCLMKENKKYTSTIQDDVLWSEYGVTNRFHPTANFYLNRSMEIRAEKRDSEYAYSIGTVFSNLRKYDGDIITHHKICWRTKKVYSRAKMCGIIHARSDNMVQSLAKYQHFLQAAELNIYRSNSATIGDAMGCSVVDTHGIIENERTCRKVKEFANILAIGHQKLACLNAGYSEEHCTSDMSCCLTY</sequence>
<dbReference type="EMBL" id="HBIX01010732">
    <property type="protein sequence ID" value="CAE0715362.1"/>
    <property type="molecule type" value="Transcribed_RNA"/>
</dbReference>
<gene>
    <name evidence="1" type="ORF">PAUS00366_LOCUS8114</name>
</gene>
<evidence type="ECO:0000313" key="1">
    <source>
        <dbReference type="EMBL" id="CAE0715362.1"/>
    </source>
</evidence>
<reference evidence="1" key="1">
    <citation type="submission" date="2021-01" db="EMBL/GenBank/DDBJ databases">
        <authorList>
            <person name="Corre E."/>
            <person name="Pelletier E."/>
            <person name="Niang G."/>
            <person name="Scheremetjew M."/>
            <person name="Finn R."/>
            <person name="Kale V."/>
            <person name="Holt S."/>
            <person name="Cochrane G."/>
            <person name="Meng A."/>
            <person name="Brown T."/>
            <person name="Cohen L."/>
        </authorList>
    </citation>
    <scope>NUCLEOTIDE SEQUENCE</scope>
    <source>
        <strain evidence="1">10249 10 AB</strain>
    </source>
</reference>
<proteinExistence type="predicted"/>
<accession>A0A7S4AGX9</accession>
<dbReference type="AlphaFoldDB" id="A0A7S4AGX9"/>